<feature type="compositionally biased region" description="Acidic residues" evidence="2">
    <location>
        <begin position="1874"/>
        <end position="1885"/>
    </location>
</feature>
<feature type="compositionally biased region" description="Basic and acidic residues" evidence="2">
    <location>
        <begin position="3556"/>
        <end position="3567"/>
    </location>
</feature>
<evidence type="ECO:0000256" key="1">
    <source>
        <dbReference type="SAM" id="Coils"/>
    </source>
</evidence>
<feature type="compositionally biased region" description="Basic and acidic residues" evidence="2">
    <location>
        <begin position="3376"/>
        <end position="3398"/>
    </location>
</feature>
<feature type="compositionally biased region" description="Basic and acidic residues" evidence="2">
    <location>
        <begin position="589"/>
        <end position="599"/>
    </location>
</feature>
<feature type="compositionally biased region" description="Low complexity" evidence="2">
    <location>
        <begin position="1585"/>
        <end position="1595"/>
    </location>
</feature>
<feature type="compositionally biased region" description="Basic and acidic residues" evidence="2">
    <location>
        <begin position="3431"/>
        <end position="3452"/>
    </location>
</feature>
<feature type="compositionally biased region" description="Basic and acidic residues" evidence="2">
    <location>
        <begin position="1842"/>
        <end position="1861"/>
    </location>
</feature>
<feature type="coiled-coil region" evidence="1">
    <location>
        <begin position="1286"/>
        <end position="1313"/>
    </location>
</feature>
<feature type="region of interest" description="Disordered" evidence="2">
    <location>
        <begin position="273"/>
        <end position="293"/>
    </location>
</feature>
<feature type="compositionally biased region" description="Polar residues" evidence="2">
    <location>
        <begin position="3515"/>
        <end position="3526"/>
    </location>
</feature>
<keyword evidence="4" id="KW-1185">Reference proteome</keyword>
<feature type="compositionally biased region" description="Basic and acidic residues" evidence="2">
    <location>
        <begin position="1918"/>
        <end position="1940"/>
    </location>
</feature>
<feature type="compositionally biased region" description="Basic and acidic residues" evidence="2">
    <location>
        <begin position="1892"/>
        <end position="1907"/>
    </location>
</feature>
<feature type="region of interest" description="Disordered" evidence="2">
    <location>
        <begin position="1238"/>
        <end position="1282"/>
    </location>
</feature>
<feature type="region of interest" description="Disordered" evidence="2">
    <location>
        <begin position="1479"/>
        <end position="1517"/>
    </location>
</feature>
<reference evidence="3" key="1">
    <citation type="submission" date="2021-09" db="EMBL/GenBank/DDBJ databases">
        <authorList>
            <consortium name="AG Swart"/>
            <person name="Singh M."/>
            <person name="Singh A."/>
            <person name="Seah K."/>
            <person name="Emmerich C."/>
        </authorList>
    </citation>
    <scope>NUCLEOTIDE SEQUENCE</scope>
    <source>
        <strain evidence="3">ATCC30299</strain>
    </source>
</reference>
<sequence>MSANLITQVIHPVVQHIQVATIIQNAVDVMNKHYLSKAEKFFNLAKMKAYMLKLIEDKLKAEELASAKPKIVEVTDSETSPVSIKENDIKSVLDSIQNVRNRLKSKKKETEPVDLRRKYSIDNVKPIVHSKTSSTTVKTAMNFAEGNEGKIIEEAKENKKRRFTVENEKIGEKKRDGLNFEKDWFLKKSKCAEKLFSKNYSEGRVVSEDLSNPGKSEDSPTDVLANEKNVVNYQLGDRDEIIPSEAQKVLIYDEFPSFSEKYPYDDKLNKIEKESQEKEIENKDRKEPKMFDMKNIKESLINANEKPSINKLPESFQNKIENEKDFIIGRPSQNKSTKASYFPQKFPPSLYAKNAEGEEIPKPTEPKSNDLQSVKPKSRVSSDFEELKEQNKVKLNEKSELSEEINEDPKNRQADYRPERQKYFDPKTKDEQDIISKYLNKRIKKSNEDDPIEENIIEGIDLKKEKPVVSVKYQQEALNKKIKIEPEENFEDRPKISKLRTNLEKGQAKTNLTSNEDEIGKQTLKFTLEPIKSAEVEIGKQTSKTDAMPAKLTDRISYRLPDKNKSEFEIKRDDPLLIPRGPKSSSISEVKEEDIRKDSPVIPQEQSSSQNLRSHSSKSNIEIKEDSNKFNNQAIKSKVDESESNIRKAAPFSGISDSKNKDTEKIEMEPYKLKESSIKPAWIESDREKFNPNKKEVEEKNKLPIRQKNTFGLESYREEEIYKSTPISQKQMLNTQAEESRINKDMPKEIFSQNNLLEEYVPGANLTKEIIGSSNELDAESRHFLGDPKNQAIEEEIQEPESTYSGKPLIKKQLKAQRTSKQSSQLNDQIQEEAKLLPKKEESFKGDSEPALTKEDKIKIQEKSLEKASEIPSKTALNPSKGKSLGKEALFYPLKPSSSNITTVKDKRGEEEPDQIILKRSESKKLSNSSKSSGSYKTNEDLSNVREKLNREKINEKMTDERKESPIFQKDNFEYQSYSDELLQAAQKEAQNKNSERLNQYEDNPKMKFTPKNILQQNIDPAYTNALTETPGYFIYENLETPEKQTLEEIKEPELIHSEKNITQKNILQQNIDSAYKNTPTETPDYFIYENLEAPEKRTLEEIKEPELIHSKKNIIETQVKIQSASQQPSQLIDQDQKDADLINLDSDTFLPTDKILKSYGAEKQKDFFEKTKVDPYRIYEKAELLKDDNKSAFFKEDKFNAQEVSLENSLETKEKTAANSLLGKSIEGEMTIYSSKLSNPSRINEKERKEEEKSHQFVSEQSESPNLSFHSHISSDSINAPQRLKENKLEEISTAKSIYQNTERKIDSKENNVYTNPTNVFSEIRDIQDKTVAEIGIEPNNLSEDPLVQGETIKHKLNEKITDEIYESPAFKQNVSARFSYEEDQVEKSIPTIKNKVQNIKDEELSQIKDTSKQGIYDNALIQQNAELYDTTYKNLQTENKSAAVEENKSSVEVLQEQTFEEEIKDAGSAELGKVITKKHQKPQRTAKQSSQLISQEAKGAYSKQEKTGKAKDKDEFSFIEEEKSRIQDFALIDSAELSEKSAVDSLKGKSLETEKLFDPLKLTSLSEENKKGKEDEPIHQLDSKISSHSPSKSYRQTKALETLEEKKIEENFAEIFDNKNKKTTKIDTDSIKMREDSIQSLLVEPSNDQLNKVIESPIYQKNILELEKEVDESILKSKKQIKDMKTEELRENKDSPIDIFSQGNAFQQKPELVKPEESLKSDTINLLSSGSLDYSKEPQKQRIEEENKDSESTLSKGSVAKNQQETQRSEEKSLQFASQEPKGRDSIYLSQDKRQILKDKGESRVYKEDYVASLLINQPKNKSIEKEKSVDPLNSSSSSEKSEKGEEEAPHIMKKHSDSESSSLDLANSSEQFEDAEISEEEKVENIITKTDDSEKQRIAKENDITIRTANPFSERFADKDKNTDKADKKSNELRESKMKPLLKEIYSDKFQLNERETYEESEKLALQEYISNFREEQKDQSISKNQNSAGYQPNKNLPIETFYQSKVFQQNTEISKSDESLPAEAITSLSSKELHSSEITRKQEIEENNKSEPIEPVNVFIEKAKEPQISGNQSPQFTSKESKETDYGSHFQESEKSKPAHSISDIIATEKEQKSKEELLQYLNTEKKDTGSIYFSQYKDSQDKGEIFKVESEYPVFQEDKAQIEDVAPEKVFELSDKSIINKPKSKFIGRERSVDPLDSSGSSEVGEKDEEKTPQAMQKYSDSDSSSLDQANSCDQIEDAEISEEEKLEDIITKTDHSKIQRLAEKNISTIRTENPISEIFVDKDKNVTLADMRSGKLIENPMKHESAEPATDQLKLSYSISDEEKEISAAELESVKDIQKSQPTSANQTQIDVQHNQNAPIITPSQSNEFQTLFEPDKNSPTEIIKSLTSQNLPGEAINLLGFDNLFASKGSQEQTIAEEIKDSESAQSKIPIAKSQQATQRGEKQYPRFIGKEPTLAWPSGTSKGTEPTDTESIFFSQYKDSLDKGEVFKDEGESPVFQENKTQIEDVIPQKVLELLEKGTINQPKSKYMERENSDPSSHNSSSELSEKDEEEAKLMLKHQDNESSNFTQRNSGDKFEAYEILDEKELKEKMTEKSEDPSTKLTQAENHSNIKTANEPSPTIFDKDNATMTNMNFNKIREEPASIESSSNELKINEKIIGEEIEENISDLENYENKQKSQLLSTNIIQVELKQHKDVSLEEFSPKNESQQNIDVLKPEEDFTAKTKISLSSDSLKNPEESQEQVIIEEIKEPKPAHSEKAIIKKQKKPQRSEKKSSQYISQERKDADFNSSYQDKSLQEAAEKLNDENKSTAFEEDKIKTQDATLENISSISSPSALNLSKSEPFEKEALAYSSKLASSSKVSEKDKEEPLEIIQKKSDIENLYLDPKNPSGQFEIAEASEEEKLYNSVSKKSADLQIISITEKKDSNIRTASPLSDTFSNKTKNDEKANVELFKLGEEPIKPYSGELSGDEIKINEKITDEVIENIAIPENILVPDCDEEKKTIKSPIKSQNQAKIKSSSIFSSNIKFESNEELANKSAESLTSQENALGLECCKEEQHGKSLLESHTQIKSSSIEPSSGELKENEKITAERIENPASLENITESEYDKNEKVDKTISTGSQSKIKSSLTEQYSEEFKQNENAIVERVENPASLENITESEYDKNEKVDKAISTGSQSKIKSSLTEQYSEEFKQNKNAIVERIENPTSQENLSGPECYKDEEMGKSISIKTQESQPKIKSLLAEQSSEEFKQNENIIADRIEKPSSQENLSGSECYKDEEMGRSISIKDQAQIISSFIEPSSEEFEQNQNIIADRIEKPSSQENVSGSERRKDESIGKPILTKIQSQIQSSLIEPSSEEFKQNENITEEDIKHHASQENVSESERRKDESIGKPILTKIQTQLESSLIEPSSEEFKQNENITEEDIKHHASQENVSRPERRKDEPINEPILTKIQTQIKSSLIEPSSKEFKQNENITEESIKHHTNQEYISRSEKQKDESIDKPILTKIQTQLESSLIEPSSKEFKQNENISDESIKHHTNQEYISGSEKQKDESIDKPILKNIQTQIKSSLIEPSREEWKQNENITNEDIKHHASQENISESERRKDESVDKPIQSQIKSSLIEPSSEECKQNENITDEGIKYHANQENISVPERRKDEPIFKPILAKTQTQIESSLTKPYIKELKQNENAADEEIENSPLQENISENKVIEPENMEKSILIPIDSSSIKLVSNEKIADQSFENLPIQEKISVSESSGDEQQSKFPLTSYTKINSSSIESSSEELKQNESITAERIESPASQENILESERHKDERISKPTPTKTQAQIKSSLVEPSSEEFKENETLTDEAIENPENQKNISGDEKMGQLILTKAQAQIESSLIEPSSGELKQNESITDKEIKKLVIQENNSELEIIGLMNTDKPISATQYKAPTKLSSEESSSSKLKLNKNIYNEEIKKPIFKEQILELESYEEEQISKALEPKINADKQISETPADSQNQTPINSLSIESSSEILDLNKSRADDKTEILALQEYISSPSSYRDEPISKTIPTSQYQISIKSPPKELSSDVLKMNENTIDDISEIYNSQENILSERYINETTAKNQYQTSINSWSPESSIDKQDKTDEKIEDLIQEESDSYEEPKSDPEVSEIFADSQYRLPLSEIIEESSYSSLSPQSKSIFIQDVFLRLEYLRILQTLRLSFIQFRTHATTLIITEIFDLAGDAIAKLIRKQLESSFNVLYANTILLQKERNNKLKVILENSITRFDHILLRSLSSWKLKTVHKIYEEKMGIHHHQTEENLMNLRTQTHIRSFVEVIEKKVLAKEFYAFSVFLAIFNRYKVPKDSEALKIMSFTQTIDSHALGQFKYCMNILKLANRKSKQELKKKEIGLEMLFKAIRRYTKTTKQHSWVRWRLYMRTKNYKAEYTSYGLRRFSDILKRQIIVNYQDFLEQLKLISSYKAEGASLMVQSISSIINSRCRPLFKLSYLYKKQNKVLRQLLRTQRIRSNAALKENLRTWRLNSKFNTQIKKELLDVFTKLAFSPFKSRKSFAFSRIKAEFSSINSNKAKKEKAAKTILNLYRRISAKILQRSVHLWGSFASEMKRLESYEQLLRTKFSKRLLLLIIRSWSRIKGRKRRICRGLELLGKLFSIRVCEYFQTLNENDPSFIWSMNDESLVKFDVALIAPYLKSMIMNFHSHHKYFLKESFDRWKFAKSISHDKNVTLALEISHAFNKKKHKLLWESWHILRNPRFSMTYKQKMKLRSAIEKWESVMYRPQNLLLEAFFTWKRGPKEEQLTRLKQYKQYFSS</sequence>
<feature type="compositionally biased region" description="Basic and acidic residues" evidence="2">
    <location>
        <begin position="1505"/>
        <end position="1517"/>
    </location>
</feature>
<feature type="compositionally biased region" description="Basic and acidic residues" evidence="2">
    <location>
        <begin position="938"/>
        <end position="965"/>
    </location>
</feature>
<feature type="region of interest" description="Disordered" evidence="2">
    <location>
        <begin position="789"/>
        <end position="971"/>
    </location>
</feature>
<feature type="compositionally biased region" description="Polar residues" evidence="2">
    <location>
        <begin position="1257"/>
        <end position="1281"/>
    </location>
</feature>
<feature type="region of interest" description="Disordered" evidence="2">
    <location>
        <begin position="3760"/>
        <end position="3870"/>
    </location>
</feature>
<dbReference type="EMBL" id="CAJZBQ010000032">
    <property type="protein sequence ID" value="CAG9322396.1"/>
    <property type="molecule type" value="Genomic_DNA"/>
</dbReference>
<feature type="compositionally biased region" description="Polar residues" evidence="2">
    <location>
        <begin position="3460"/>
        <end position="3471"/>
    </location>
</feature>
<feature type="compositionally biased region" description="Polar residues" evidence="2">
    <location>
        <begin position="3350"/>
        <end position="3361"/>
    </location>
</feature>
<feature type="region of interest" description="Disordered" evidence="2">
    <location>
        <begin position="1978"/>
        <end position="1999"/>
    </location>
</feature>
<feature type="compositionally biased region" description="Polar residues" evidence="2">
    <location>
        <begin position="4000"/>
        <end position="4013"/>
    </location>
</feature>
<feature type="compositionally biased region" description="Polar residues" evidence="2">
    <location>
        <begin position="2731"/>
        <end position="2740"/>
    </location>
</feature>
<feature type="compositionally biased region" description="Basic and acidic residues" evidence="2">
    <location>
        <begin position="1569"/>
        <end position="1584"/>
    </location>
</feature>
<feature type="compositionally biased region" description="Polar residues" evidence="2">
    <location>
        <begin position="1754"/>
        <end position="1768"/>
    </location>
</feature>
<feature type="compositionally biased region" description="Basic and acidic residues" evidence="2">
    <location>
        <begin position="3791"/>
        <end position="3805"/>
    </location>
</feature>
<feature type="region of interest" description="Disordered" evidence="2">
    <location>
        <begin position="1564"/>
        <end position="1599"/>
    </location>
</feature>
<feature type="compositionally biased region" description="Polar residues" evidence="2">
    <location>
        <begin position="727"/>
        <end position="737"/>
    </location>
</feature>
<feature type="compositionally biased region" description="Basic and acidic residues" evidence="2">
    <location>
        <begin position="2558"/>
        <end position="2569"/>
    </location>
</feature>
<feature type="compositionally biased region" description="Basic and acidic residues" evidence="2">
    <location>
        <begin position="2753"/>
        <end position="2767"/>
    </location>
</feature>
<feature type="compositionally biased region" description="Low complexity" evidence="2">
    <location>
        <begin position="2542"/>
        <end position="2551"/>
    </location>
</feature>
<evidence type="ECO:0000313" key="4">
    <source>
        <dbReference type="Proteomes" id="UP001162131"/>
    </source>
</evidence>
<feature type="compositionally biased region" description="Polar residues" evidence="2">
    <location>
        <begin position="816"/>
        <end position="829"/>
    </location>
</feature>
<feature type="compositionally biased region" description="Polar residues" evidence="2">
    <location>
        <begin position="1723"/>
        <end position="1734"/>
    </location>
</feature>
<feature type="compositionally biased region" description="Polar residues" evidence="2">
    <location>
        <begin position="3072"/>
        <end position="3084"/>
    </location>
</feature>
<feature type="region of interest" description="Disordered" evidence="2">
    <location>
        <begin position="536"/>
        <end position="663"/>
    </location>
</feature>
<feature type="compositionally biased region" description="Polar residues" evidence="2">
    <location>
        <begin position="2219"/>
        <end position="2239"/>
    </location>
</feature>
<feature type="compositionally biased region" description="Basic and acidic residues" evidence="2">
    <location>
        <begin position="3486"/>
        <end position="3509"/>
    </location>
</feature>
<feature type="region of interest" description="Disordered" evidence="2">
    <location>
        <begin position="3264"/>
        <end position="3284"/>
    </location>
</feature>
<feature type="compositionally biased region" description="Basic and acidic residues" evidence="2">
    <location>
        <begin position="552"/>
        <end position="575"/>
    </location>
</feature>
<feature type="compositionally biased region" description="Basic and acidic residues" evidence="2">
    <location>
        <begin position="2802"/>
        <end position="2825"/>
    </location>
</feature>
<feature type="compositionally biased region" description="Polar residues" evidence="2">
    <location>
        <begin position="2607"/>
        <end position="2625"/>
    </location>
</feature>
<feature type="region of interest" description="Disordered" evidence="2">
    <location>
        <begin position="2706"/>
        <end position="2825"/>
    </location>
</feature>
<gene>
    <name evidence="3" type="ORF">BSTOLATCC_MIC31531</name>
</gene>
<proteinExistence type="predicted"/>
<feature type="compositionally biased region" description="Basic and acidic residues" evidence="2">
    <location>
        <begin position="1683"/>
        <end position="1698"/>
    </location>
</feature>
<feature type="compositionally biased region" description="Polar residues" evidence="2">
    <location>
        <begin position="3760"/>
        <end position="3782"/>
    </location>
</feature>
<feature type="compositionally biased region" description="Basic and acidic residues" evidence="2">
    <location>
        <begin position="2035"/>
        <end position="2056"/>
    </location>
</feature>
<protein>
    <submittedName>
        <fullName evidence="3">Uncharacterized protein</fullName>
    </submittedName>
</protein>
<comment type="caution">
    <text evidence="3">The sequence shown here is derived from an EMBL/GenBank/DDBJ whole genome shotgun (WGS) entry which is preliminary data.</text>
</comment>
<evidence type="ECO:0000256" key="2">
    <source>
        <dbReference type="SAM" id="MobiDB-lite"/>
    </source>
</evidence>
<feature type="compositionally biased region" description="Low complexity" evidence="2">
    <location>
        <begin position="607"/>
        <end position="619"/>
    </location>
</feature>
<feature type="region of interest" description="Disordered" evidence="2">
    <location>
        <begin position="3306"/>
        <end position="3665"/>
    </location>
</feature>
<organism evidence="3 4">
    <name type="scientific">Blepharisma stoltei</name>
    <dbReference type="NCBI Taxonomy" id="1481888"/>
    <lineage>
        <taxon>Eukaryota</taxon>
        <taxon>Sar</taxon>
        <taxon>Alveolata</taxon>
        <taxon>Ciliophora</taxon>
        <taxon>Postciliodesmatophora</taxon>
        <taxon>Heterotrichea</taxon>
        <taxon>Heterotrichida</taxon>
        <taxon>Blepharismidae</taxon>
        <taxon>Blepharisma</taxon>
    </lineage>
</organism>
<feature type="compositionally biased region" description="Polar residues" evidence="2">
    <location>
        <begin position="1985"/>
        <end position="1998"/>
    </location>
</feature>
<feature type="compositionally biased region" description="Basic and acidic residues" evidence="2">
    <location>
        <begin position="2083"/>
        <end position="2101"/>
    </location>
</feature>
<feature type="compositionally biased region" description="Basic and acidic residues" evidence="2">
    <location>
        <begin position="1244"/>
        <end position="1256"/>
    </location>
</feature>
<feature type="compositionally biased region" description="Basic and acidic residues" evidence="2">
    <location>
        <begin position="2487"/>
        <end position="2499"/>
    </location>
</feature>
<feature type="region of interest" description="Disordered" evidence="2">
    <location>
        <begin position="2031"/>
        <end position="2114"/>
    </location>
</feature>
<feature type="region of interest" description="Disordered" evidence="2">
    <location>
        <begin position="727"/>
        <end position="746"/>
    </location>
</feature>
<feature type="region of interest" description="Disordered" evidence="2">
    <location>
        <begin position="2426"/>
        <end position="2634"/>
    </location>
</feature>
<feature type="compositionally biased region" description="Polar residues" evidence="2">
    <location>
        <begin position="3622"/>
        <end position="3632"/>
    </location>
</feature>
<feature type="region of interest" description="Disordered" evidence="2">
    <location>
        <begin position="3072"/>
        <end position="3135"/>
    </location>
</feature>
<feature type="compositionally biased region" description="Basic and acidic residues" evidence="2">
    <location>
        <begin position="3113"/>
        <end position="3122"/>
    </location>
</feature>
<feature type="compositionally biased region" description="Basic and acidic residues" evidence="2">
    <location>
        <begin position="832"/>
        <end position="869"/>
    </location>
</feature>
<feature type="region of interest" description="Disordered" evidence="2">
    <location>
        <begin position="1818"/>
        <end position="1940"/>
    </location>
</feature>
<feature type="compositionally biased region" description="Basic and acidic residues" evidence="2">
    <location>
        <begin position="2775"/>
        <end position="2793"/>
    </location>
</feature>
<feature type="compositionally biased region" description="Polar residues" evidence="2">
    <location>
        <begin position="1487"/>
        <end position="1496"/>
    </location>
</feature>
<feature type="compositionally biased region" description="Basic and acidic residues" evidence="2">
    <location>
        <begin position="2579"/>
        <end position="2606"/>
    </location>
</feature>
<feature type="compositionally biased region" description="Basic and acidic residues" evidence="2">
    <location>
        <begin position="355"/>
        <end position="368"/>
    </location>
</feature>
<feature type="compositionally biased region" description="Basic and acidic residues" evidence="2">
    <location>
        <begin position="1736"/>
        <end position="1753"/>
    </location>
</feature>
<feature type="compositionally biased region" description="Basic and acidic residues" evidence="2">
    <location>
        <begin position="3088"/>
        <end position="3101"/>
    </location>
</feature>
<feature type="region of interest" description="Disordered" evidence="2">
    <location>
        <begin position="3698"/>
        <end position="3718"/>
    </location>
</feature>
<feature type="compositionally biased region" description="Basic and acidic residues" evidence="2">
    <location>
        <begin position="1783"/>
        <end position="1804"/>
    </location>
</feature>
<feature type="compositionally biased region" description="Basic and acidic residues" evidence="2">
    <location>
        <begin position="637"/>
        <end position="646"/>
    </location>
</feature>
<evidence type="ECO:0000313" key="3">
    <source>
        <dbReference type="EMBL" id="CAG9322396.1"/>
    </source>
</evidence>
<feature type="compositionally biased region" description="Basic and acidic residues" evidence="2">
    <location>
        <begin position="1713"/>
        <end position="1722"/>
    </location>
</feature>
<dbReference type="Proteomes" id="UP001162131">
    <property type="component" value="Unassembled WGS sequence"/>
</dbReference>
<feature type="compositionally biased region" description="Basic and acidic residues" evidence="2">
    <location>
        <begin position="380"/>
        <end position="430"/>
    </location>
</feature>
<feature type="compositionally biased region" description="Basic and acidic residues" evidence="2">
    <location>
        <begin position="3596"/>
        <end position="3619"/>
    </location>
</feature>
<name>A0AAU9JB87_9CILI</name>
<feature type="region of interest" description="Disordered" evidence="2">
    <location>
        <begin position="2192"/>
        <end position="2253"/>
    </location>
</feature>
<feature type="compositionally biased region" description="Polar residues" evidence="2">
    <location>
        <begin position="3123"/>
        <end position="3135"/>
    </location>
</feature>
<feature type="compositionally biased region" description="Polar residues" evidence="2">
    <location>
        <begin position="3827"/>
        <end position="3842"/>
    </location>
</feature>
<feature type="compositionally biased region" description="Basic and acidic residues" evidence="2">
    <location>
        <begin position="3815"/>
        <end position="3825"/>
    </location>
</feature>
<feature type="compositionally biased region" description="Low complexity" evidence="2">
    <location>
        <begin position="926"/>
        <end position="937"/>
    </location>
</feature>
<feature type="compositionally biased region" description="Low complexity" evidence="2">
    <location>
        <begin position="1862"/>
        <end position="1873"/>
    </location>
</feature>
<feature type="region of interest" description="Disordered" evidence="2">
    <location>
        <begin position="3992"/>
        <end position="4019"/>
    </location>
</feature>
<feature type="compositionally biased region" description="Polar residues" evidence="2">
    <location>
        <begin position="2072"/>
        <end position="2082"/>
    </location>
</feature>
<feature type="compositionally biased region" description="Polar residues" evidence="2">
    <location>
        <begin position="2466"/>
        <end position="2486"/>
    </location>
</feature>
<keyword evidence="1" id="KW-0175">Coiled coil</keyword>
<feature type="compositionally biased region" description="Acidic residues" evidence="2">
    <location>
        <begin position="2240"/>
        <end position="2252"/>
    </location>
</feature>
<accession>A0AAU9JB87</accession>
<feature type="region of interest" description="Disordered" evidence="2">
    <location>
        <begin position="328"/>
        <end position="430"/>
    </location>
</feature>
<feature type="region of interest" description="Disordered" evidence="2">
    <location>
        <begin position="1683"/>
        <end position="1804"/>
    </location>
</feature>